<name>A0A0C9T9P9_PAXIN</name>
<reference evidence="2" key="2">
    <citation type="submission" date="2015-01" db="EMBL/GenBank/DDBJ databases">
        <title>Evolutionary Origins and Diversification of the Mycorrhizal Mutualists.</title>
        <authorList>
            <consortium name="DOE Joint Genome Institute"/>
            <consortium name="Mycorrhizal Genomics Consortium"/>
            <person name="Kohler A."/>
            <person name="Kuo A."/>
            <person name="Nagy L.G."/>
            <person name="Floudas D."/>
            <person name="Copeland A."/>
            <person name="Barry K.W."/>
            <person name="Cichocki N."/>
            <person name="Veneault-Fourrey C."/>
            <person name="LaButti K."/>
            <person name="Lindquist E.A."/>
            <person name="Lipzen A."/>
            <person name="Lundell T."/>
            <person name="Morin E."/>
            <person name="Murat C."/>
            <person name="Riley R."/>
            <person name="Ohm R."/>
            <person name="Sun H."/>
            <person name="Tunlid A."/>
            <person name="Henrissat B."/>
            <person name="Grigoriev I.V."/>
            <person name="Hibbett D.S."/>
            <person name="Martin F."/>
        </authorList>
    </citation>
    <scope>NUCLEOTIDE SEQUENCE [LARGE SCALE GENOMIC DNA]</scope>
    <source>
        <strain evidence="2">ATCC 200175</strain>
    </source>
</reference>
<dbReference type="AlphaFoldDB" id="A0A0C9T9P9"/>
<organism evidence="1 2">
    <name type="scientific">Paxillus involutus ATCC 200175</name>
    <dbReference type="NCBI Taxonomy" id="664439"/>
    <lineage>
        <taxon>Eukaryota</taxon>
        <taxon>Fungi</taxon>
        <taxon>Dikarya</taxon>
        <taxon>Basidiomycota</taxon>
        <taxon>Agaricomycotina</taxon>
        <taxon>Agaricomycetes</taxon>
        <taxon>Agaricomycetidae</taxon>
        <taxon>Boletales</taxon>
        <taxon>Paxilineae</taxon>
        <taxon>Paxillaceae</taxon>
        <taxon>Paxillus</taxon>
    </lineage>
</organism>
<dbReference type="OrthoDB" id="2669721at2759"/>
<sequence length="463" mass="51963">MSSIFLPAYDKRKTSTGITKAPLILGMSPSHSLGVPYCMTTDIMHLAGNLSDLLISPWRRMIDCDATDAINSWDWAVLSDGAIWDTYGVSVHEAGSHLPGSFGTRPRNIAEKLTSGYKTWEFQLHTFGLGPILLYNILLDAYFANYCKLARGFQIMCQHSITTESLVSAQSLLCQWEHGFELNHLATETLRKGPPICYAQWTMERTIGNLGQEIRQPSNPYSNLAQEGVRRCRVNSLLAAMPELGIPPKGLPDGAEDLGGGYVLLRKRERYLFSPPMQETQAIQTFLGLDPDQPAPHFKFRRWARLRLKNGQIARSAWRETLKAVHNLRVSRNVLFSHLAQTRFGEIQYFARLPYHVDNPAEDYDFHNIALLKLYSRPDQDLVNMSSQTVAACTLTNTLIVVDVKHINTVVVMIPRRMTLPLGVEEDCFCTLSQPGLDASVLGIAYDIFEDEDDRDAGGDVDE</sequence>
<dbReference type="EMBL" id="KN819778">
    <property type="protein sequence ID" value="KIJ07818.1"/>
    <property type="molecule type" value="Genomic_DNA"/>
</dbReference>
<dbReference type="Proteomes" id="UP000053647">
    <property type="component" value="Unassembled WGS sequence"/>
</dbReference>
<proteinExistence type="predicted"/>
<dbReference type="HOGENOM" id="CLU_047287_0_0_1"/>
<evidence type="ECO:0000313" key="1">
    <source>
        <dbReference type="EMBL" id="KIJ07818.1"/>
    </source>
</evidence>
<keyword evidence="2" id="KW-1185">Reference proteome</keyword>
<accession>A0A0C9T9P9</accession>
<reference evidence="1 2" key="1">
    <citation type="submission" date="2014-06" db="EMBL/GenBank/DDBJ databases">
        <authorList>
            <consortium name="DOE Joint Genome Institute"/>
            <person name="Kuo A."/>
            <person name="Kohler A."/>
            <person name="Nagy L.G."/>
            <person name="Floudas D."/>
            <person name="Copeland A."/>
            <person name="Barry K.W."/>
            <person name="Cichocki N."/>
            <person name="Veneault-Fourrey C."/>
            <person name="LaButti K."/>
            <person name="Lindquist E.A."/>
            <person name="Lipzen A."/>
            <person name="Lundell T."/>
            <person name="Morin E."/>
            <person name="Murat C."/>
            <person name="Sun H."/>
            <person name="Tunlid A."/>
            <person name="Henrissat B."/>
            <person name="Grigoriev I.V."/>
            <person name="Hibbett D.S."/>
            <person name="Martin F."/>
            <person name="Nordberg H.P."/>
            <person name="Cantor M.N."/>
            <person name="Hua S.X."/>
        </authorList>
    </citation>
    <scope>NUCLEOTIDE SEQUENCE [LARGE SCALE GENOMIC DNA]</scope>
    <source>
        <strain evidence="1 2">ATCC 200175</strain>
    </source>
</reference>
<protein>
    <submittedName>
        <fullName evidence="1">Uncharacterized protein</fullName>
    </submittedName>
</protein>
<evidence type="ECO:0000313" key="2">
    <source>
        <dbReference type="Proteomes" id="UP000053647"/>
    </source>
</evidence>
<gene>
    <name evidence="1" type="ORF">PAXINDRAFT_19017</name>
</gene>